<evidence type="ECO:0000313" key="1">
    <source>
        <dbReference type="EMBL" id="KWF24984.1"/>
    </source>
</evidence>
<keyword evidence="1" id="KW-0238">DNA-binding</keyword>
<proteinExistence type="predicted"/>
<dbReference type="OrthoDB" id="8894474at2"/>
<sequence length="160" mass="17543">MQVFDASSMIYAWDNYPANQFPGLWTWMAAEINARRLMMSIVAYGEVCAGTPDCGDWLVTAGLEPLEVTNGIAQDAVRIKGLLGIVGDNYHPKGVGENDLLIIATARAHGRELVSNEAQQNNPPDVNSKRKIPSVCSMREVGVPCIDFVQYIRRSEAVFG</sequence>
<dbReference type="Pfam" id="PF14367">
    <property type="entry name" value="DUF4411"/>
    <property type="match status" value="1"/>
</dbReference>
<reference evidence="1 2" key="1">
    <citation type="submission" date="2015-11" db="EMBL/GenBank/DDBJ databases">
        <title>Expanding the genomic diversity of Burkholderia species for the development of highly accurate diagnostics.</title>
        <authorList>
            <person name="Sahl J."/>
            <person name="Keim P."/>
            <person name="Wagner D."/>
        </authorList>
    </citation>
    <scope>NUCLEOTIDE SEQUENCE [LARGE SCALE GENOMIC DNA]</scope>
    <source>
        <strain evidence="1 2">MSMB368WGS</strain>
    </source>
</reference>
<comment type="caution">
    <text evidence="1">The sequence shown here is derived from an EMBL/GenBank/DDBJ whole genome shotgun (WGS) entry which is preliminary data.</text>
</comment>
<dbReference type="AlphaFoldDB" id="A0A132ECC3"/>
<accession>A0A132ECC3</accession>
<evidence type="ECO:0000313" key="2">
    <source>
        <dbReference type="Proteomes" id="UP000062912"/>
    </source>
</evidence>
<dbReference type="EMBL" id="LPJR01000052">
    <property type="protein sequence ID" value="KWF24984.1"/>
    <property type="molecule type" value="Genomic_DNA"/>
</dbReference>
<organism evidence="1 2">
    <name type="scientific">Burkholderia pseudomultivorans</name>
    <dbReference type="NCBI Taxonomy" id="1207504"/>
    <lineage>
        <taxon>Bacteria</taxon>
        <taxon>Pseudomonadati</taxon>
        <taxon>Pseudomonadota</taxon>
        <taxon>Betaproteobacteria</taxon>
        <taxon>Burkholderiales</taxon>
        <taxon>Burkholderiaceae</taxon>
        <taxon>Burkholderia</taxon>
        <taxon>Burkholderia cepacia complex</taxon>
    </lineage>
</organism>
<dbReference type="SUPFAM" id="SSF88723">
    <property type="entry name" value="PIN domain-like"/>
    <property type="match status" value="1"/>
</dbReference>
<dbReference type="Gene3D" id="3.40.50.1010">
    <property type="entry name" value="5'-nuclease"/>
    <property type="match status" value="1"/>
</dbReference>
<protein>
    <submittedName>
        <fullName evidence="1">DNA-binding protein</fullName>
    </submittedName>
</protein>
<dbReference type="InterPro" id="IPR029060">
    <property type="entry name" value="PIN-like_dom_sf"/>
</dbReference>
<dbReference type="GeneID" id="93168605"/>
<dbReference type="RefSeq" id="WP_060244337.1">
    <property type="nucleotide sequence ID" value="NZ_CABVPP010000007.1"/>
</dbReference>
<gene>
    <name evidence="1" type="ORF">WT56_22095</name>
</gene>
<dbReference type="GO" id="GO:0003677">
    <property type="term" value="F:DNA binding"/>
    <property type="evidence" value="ECO:0007669"/>
    <property type="project" value="UniProtKB-KW"/>
</dbReference>
<dbReference type="InterPro" id="IPR016541">
    <property type="entry name" value="UCP008505"/>
</dbReference>
<name>A0A132ECC3_9BURK</name>
<dbReference type="Proteomes" id="UP000062912">
    <property type="component" value="Unassembled WGS sequence"/>
</dbReference>